<dbReference type="UniPathway" id="UPA00545">
    <property type="reaction ID" value="UER00823"/>
</dbReference>
<evidence type="ECO:0000256" key="7">
    <source>
        <dbReference type="ARBA" id="ARBA00023085"/>
    </source>
</evidence>
<evidence type="ECO:0000256" key="5">
    <source>
        <dbReference type="ARBA" id="ARBA00022512"/>
    </source>
</evidence>
<dbReference type="SMR" id="A0A444ZK17"/>
<comment type="similarity">
    <text evidence="3">In the N-terminal section; belongs to the PMEI family.</text>
</comment>
<evidence type="ECO:0000256" key="6">
    <source>
        <dbReference type="ARBA" id="ARBA00022801"/>
    </source>
</evidence>
<dbReference type="OrthoDB" id="2019149at2759"/>
<evidence type="ECO:0000259" key="10">
    <source>
        <dbReference type="SMART" id="SM00856"/>
    </source>
</evidence>
<feature type="active site" evidence="8">
    <location>
        <position position="356"/>
    </location>
</feature>
<dbReference type="InterPro" id="IPR035513">
    <property type="entry name" value="Invertase/methylesterase_inhib"/>
</dbReference>
<dbReference type="InterPro" id="IPR012334">
    <property type="entry name" value="Pectin_lyas_fold"/>
</dbReference>
<dbReference type="Pfam" id="PF04043">
    <property type="entry name" value="PMEI"/>
    <property type="match status" value="1"/>
</dbReference>
<dbReference type="PROSITE" id="PS00503">
    <property type="entry name" value="PECTINESTERASE_2"/>
    <property type="match status" value="1"/>
</dbReference>
<dbReference type="STRING" id="3818.A0A444ZK17"/>
<keyword evidence="9" id="KW-0961">Cell wall biogenesis/degradation</keyword>
<evidence type="ECO:0000256" key="3">
    <source>
        <dbReference type="ARBA" id="ARBA00006027"/>
    </source>
</evidence>
<evidence type="ECO:0000256" key="4">
    <source>
        <dbReference type="ARBA" id="ARBA00007786"/>
    </source>
</evidence>
<dbReference type="SMART" id="SM00856">
    <property type="entry name" value="PMEI"/>
    <property type="match status" value="1"/>
</dbReference>
<dbReference type="Gramene" id="arahy.Tifrunner.gnm2.ann2.Ah14g325300.1">
    <property type="protein sequence ID" value="arahy.Tifrunner.gnm2.ann2.Ah14g325300.1-CDS"/>
    <property type="gene ID" value="arahy.Tifrunner.gnm2.ann2.Ah14g325300"/>
</dbReference>
<dbReference type="Pfam" id="PF01095">
    <property type="entry name" value="Pectinesterase"/>
    <property type="match status" value="1"/>
</dbReference>
<comment type="subcellular location">
    <subcellularLocation>
        <location evidence="1 9">Secreted</location>
        <location evidence="1 9">Cell wall</location>
    </subcellularLocation>
</comment>
<keyword evidence="6 9" id="KW-0378">Hydrolase</keyword>
<dbReference type="Proteomes" id="UP000289738">
    <property type="component" value="Chromosome B04"/>
</dbReference>
<dbReference type="GO" id="GO:0030599">
    <property type="term" value="F:pectinesterase activity"/>
    <property type="evidence" value="ECO:0007669"/>
    <property type="project" value="UniProtKB-UniRule"/>
</dbReference>
<comment type="catalytic activity">
    <reaction evidence="9">
        <text>[(1-&gt;4)-alpha-D-galacturonosyl methyl ester](n) + n H2O = [(1-&gt;4)-alpha-D-galacturonosyl](n) + n methanol + n H(+)</text>
        <dbReference type="Rhea" id="RHEA:22380"/>
        <dbReference type="Rhea" id="RHEA-COMP:14570"/>
        <dbReference type="Rhea" id="RHEA-COMP:14573"/>
        <dbReference type="ChEBI" id="CHEBI:15377"/>
        <dbReference type="ChEBI" id="CHEBI:15378"/>
        <dbReference type="ChEBI" id="CHEBI:17790"/>
        <dbReference type="ChEBI" id="CHEBI:140522"/>
        <dbReference type="ChEBI" id="CHEBI:140523"/>
        <dbReference type="EC" id="3.1.1.11"/>
    </reaction>
</comment>
<dbReference type="GO" id="GO:0004857">
    <property type="term" value="F:enzyme inhibitor activity"/>
    <property type="evidence" value="ECO:0007669"/>
    <property type="project" value="InterPro"/>
</dbReference>
<protein>
    <recommendedName>
        <fullName evidence="9">Pectinesterase</fullName>
        <ecNumber evidence="9">3.1.1.11</ecNumber>
    </recommendedName>
</protein>
<evidence type="ECO:0000256" key="9">
    <source>
        <dbReference type="RuleBase" id="RU000589"/>
    </source>
</evidence>
<dbReference type="CDD" id="cd15799">
    <property type="entry name" value="PMEI-like_4"/>
    <property type="match status" value="1"/>
</dbReference>
<comment type="caution">
    <text evidence="11">The sequence shown here is derived from an EMBL/GenBank/DDBJ whole genome shotgun (WGS) entry which is preliminary data.</text>
</comment>
<evidence type="ECO:0000313" key="12">
    <source>
        <dbReference type="Proteomes" id="UP000289738"/>
    </source>
</evidence>
<dbReference type="PROSITE" id="PS00800">
    <property type="entry name" value="PECTINESTERASE_1"/>
    <property type="match status" value="1"/>
</dbReference>
<evidence type="ECO:0000313" key="11">
    <source>
        <dbReference type="EMBL" id="RYR14516.1"/>
    </source>
</evidence>
<evidence type="ECO:0000256" key="8">
    <source>
        <dbReference type="PROSITE-ProRule" id="PRU10040"/>
    </source>
</evidence>
<dbReference type="FunFam" id="2.160.20.10:FF:000001">
    <property type="entry name" value="Pectinesterase"/>
    <property type="match status" value="1"/>
</dbReference>
<dbReference type="Gene3D" id="2.160.20.10">
    <property type="entry name" value="Single-stranded right-handed beta-helix, Pectin lyase-like"/>
    <property type="match status" value="1"/>
</dbReference>
<keyword evidence="9" id="KW-0732">Signal</keyword>
<feature type="domain" description="Pectinesterase inhibitor" evidence="10">
    <location>
        <begin position="30"/>
        <end position="166"/>
    </location>
</feature>
<dbReference type="InterPro" id="IPR000070">
    <property type="entry name" value="Pectinesterase_cat"/>
</dbReference>
<keyword evidence="7 9" id="KW-0063">Aspartyl esterase</keyword>
<dbReference type="EMBL" id="SDMP01000014">
    <property type="protein sequence ID" value="RYR14516.1"/>
    <property type="molecule type" value="Genomic_DNA"/>
</dbReference>
<accession>A0A444ZK17</accession>
<dbReference type="Gene3D" id="1.20.140.40">
    <property type="entry name" value="Invertase/pectin methylesterase inhibitor family protein"/>
    <property type="match status" value="1"/>
</dbReference>
<comment type="function">
    <text evidence="9">Acts in the modification of cell walls via demethylesterification of cell wall pectin.</text>
</comment>
<organism evidence="11 12">
    <name type="scientific">Arachis hypogaea</name>
    <name type="common">Peanut</name>
    <dbReference type="NCBI Taxonomy" id="3818"/>
    <lineage>
        <taxon>Eukaryota</taxon>
        <taxon>Viridiplantae</taxon>
        <taxon>Streptophyta</taxon>
        <taxon>Embryophyta</taxon>
        <taxon>Tracheophyta</taxon>
        <taxon>Spermatophyta</taxon>
        <taxon>Magnoliopsida</taxon>
        <taxon>eudicotyledons</taxon>
        <taxon>Gunneridae</taxon>
        <taxon>Pentapetalae</taxon>
        <taxon>rosids</taxon>
        <taxon>fabids</taxon>
        <taxon>Fabales</taxon>
        <taxon>Fabaceae</taxon>
        <taxon>Papilionoideae</taxon>
        <taxon>50 kb inversion clade</taxon>
        <taxon>dalbergioids sensu lato</taxon>
        <taxon>Dalbergieae</taxon>
        <taxon>Pterocarpus clade</taxon>
        <taxon>Arachis</taxon>
    </lineage>
</organism>
<feature type="chain" id="PRO_5018822384" description="Pectinesterase" evidence="9">
    <location>
        <begin position="36"/>
        <end position="520"/>
    </location>
</feature>
<gene>
    <name evidence="11" type="ORF">Ahy_B04g071106</name>
</gene>
<dbReference type="SUPFAM" id="SSF101148">
    <property type="entry name" value="Plant invertase/pectin methylesterase inhibitor"/>
    <property type="match status" value="1"/>
</dbReference>
<dbReference type="SUPFAM" id="SSF51126">
    <property type="entry name" value="Pectin lyase-like"/>
    <property type="match status" value="1"/>
</dbReference>
<sequence length="520" mass="56466">MASSSARREKVPLTVTLLTFLLILLLGNFTSMVSASGNCGSEGSTCLVPSEFVGVVKEVIGLLGNVGSILSKFTGGFGNFHLTNAILDGLDLLDMSSDELNLFLSVIQNPKGRNNLEFDLATWLSAVLANLDTCLNGFEGTNSIIKGLISPGLRLVTSPVTNLLAKVDVSQNDFFEDAAAGAGEGRFPSWVKPRERKLLQANRVVANAVVAADGSGNFRRVMDAVMAAPNNSNTRFVIYVKKGVYNEYVEINKNKRNIMMIGDGIGATVITGNRNYVDGWTTFRSATFVVVGGGFIARDITFQNTAGPAKKQAVALRTDSDFSVFFRCGIFGYQDTLYVHSMRQFFRECTISGTIDFIFGYGTAVFQKCNILIKKGSADQKNAITAHGREDPNEPTGFSLQFCNIIADSDLVPFVKTTESFLGRPWKKYSRTVFMQNYISDVISPLGWAPWNGSIGLDTLYYAEYMNTGPGAGVANRVKWPGYRVLKTAREASNFTVANFIQGNSWLPSTGVAFSAGLSV</sequence>
<dbReference type="GO" id="GO:0045490">
    <property type="term" value="P:pectin catabolic process"/>
    <property type="evidence" value="ECO:0007669"/>
    <property type="project" value="UniProtKB-UniRule"/>
</dbReference>
<dbReference type="InterPro" id="IPR033131">
    <property type="entry name" value="Pectinesterase_Asp_AS"/>
</dbReference>
<feature type="signal peptide" evidence="9">
    <location>
        <begin position="1"/>
        <end position="35"/>
    </location>
</feature>
<dbReference type="PANTHER" id="PTHR31707">
    <property type="entry name" value="PECTINESTERASE"/>
    <property type="match status" value="1"/>
</dbReference>
<dbReference type="GO" id="GO:0042545">
    <property type="term" value="P:cell wall modification"/>
    <property type="evidence" value="ECO:0007669"/>
    <property type="project" value="UniProtKB-UniRule"/>
</dbReference>
<comment type="pathway">
    <text evidence="2 9">Glycan metabolism; pectin degradation; 2-dehydro-3-deoxy-D-gluconate from pectin: step 1/5.</text>
</comment>
<dbReference type="AlphaFoldDB" id="A0A444ZK17"/>
<dbReference type="InterPro" id="IPR011050">
    <property type="entry name" value="Pectin_lyase_fold/virulence"/>
</dbReference>
<keyword evidence="5 9" id="KW-0134">Cell wall</keyword>
<keyword evidence="12" id="KW-1185">Reference proteome</keyword>
<dbReference type="EC" id="3.1.1.11" evidence="9"/>
<dbReference type="InterPro" id="IPR018040">
    <property type="entry name" value="Pectinesterase_Tyr_AS"/>
</dbReference>
<comment type="similarity">
    <text evidence="4">In the C-terminal section; belongs to the pectinesterase family.</text>
</comment>
<dbReference type="InterPro" id="IPR006501">
    <property type="entry name" value="Pectinesterase_inhib_dom"/>
</dbReference>
<proteinExistence type="inferred from homology"/>
<reference evidence="11 12" key="1">
    <citation type="submission" date="2019-01" db="EMBL/GenBank/DDBJ databases">
        <title>Sequencing of cultivated peanut Arachis hypogaea provides insights into genome evolution and oil improvement.</title>
        <authorList>
            <person name="Chen X."/>
        </authorList>
    </citation>
    <scope>NUCLEOTIDE SEQUENCE [LARGE SCALE GENOMIC DNA]</scope>
    <source>
        <strain evidence="12">cv. Fuhuasheng</strain>
        <tissue evidence="11">Leaves</tissue>
    </source>
</reference>
<name>A0A444ZK17_ARAHY</name>
<evidence type="ECO:0000256" key="2">
    <source>
        <dbReference type="ARBA" id="ARBA00005184"/>
    </source>
</evidence>
<evidence type="ECO:0000256" key="1">
    <source>
        <dbReference type="ARBA" id="ARBA00004191"/>
    </source>
</evidence>
<keyword evidence="9" id="KW-0964">Secreted</keyword>